<dbReference type="AlphaFoldDB" id="A0A090VRK4"/>
<proteinExistence type="predicted"/>
<feature type="chain" id="PRO_5001865478" evidence="3">
    <location>
        <begin position="21"/>
        <end position="135"/>
    </location>
</feature>
<evidence type="ECO:0000256" key="2">
    <source>
        <dbReference type="SAM" id="MobiDB-lite"/>
    </source>
</evidence>
<name>A0A090VRK4_PSEVU</name>
<dbReference type="InterPro" id="IPR005220">
    <property type="entry name" value="CarO-like"/>
</dbReference>
<dbReference type="RefSeq" id="WP_042390339.1">
    <property type="nucleotide sequence ID" value="NZ_BBMZ01000008.1"/>
</dbReference>
<dbReference type="InterPro" id="IPR036700">
    <property type="entry name" value="BOBF_sf"/>
</dbReference>
<reference evidence="4 5" key="1">
    <citation type="submission" date="2014-09" db="EMBL/GenBank/DDBJ databases">
        <title>Whole genome shotgun sequence of Escherichia vulneris NBRC 102420.</title>
        <authorList>
            <person name="Yoshida Y."/>
            <person name="Hosoyama A."/>
            <person name="Tsuchikane K."/>
            <person name="Ohji S."/>
            <person name="Ichikawa N."/>
            <person name="Kimura A."/>
            <person name="Yamazoe A."/>
            <person name="Ezaki T."/>
            <person name="Fujita N."/>
        </authorList>
    </citation>
    <scope>NUCLEOTIDE SEQUENCE [LARGE SCALE GENOMIC DNA]</scope>
    <source>
        <strain evidence="4 5">NBRC 102420</strain>
    </source>
</reference>
<organism evidence="4 5">
    <name type="scientific">Pseudescherichia vulneris NBRC 102420</name>
    <dbReference type="NCBI Taxonomy" id="1115515"/>
    <lineage>
        <taxon>Bacteria</taxon>
        <taxon>Pseudomonadati</taxon>
        <taxon>Pseudomonadota</taxon>
        <taxon>Gammaproteobacteria</taxon>
        <taxon>Enterobacterales</taxon>
        <taxon>Enterobacteriaceae</taxon>
        <taxon>Pseudescherichia</taxon>
    </lineage>
</organism>
<dbReference type="SUPFAM" id="SSF101756">
    <property type="entry name" value="Hypothetical protein YgiW"/>
    <property type="match status" value="1"/>
</dbReference>
<gene>
    <name evidence="4" type="primary">ygiW</name>
    <name evidence="4" type="ORF">EV102420_08_02200</name>
</gene>
<dbReference type="STRING" id="1115515.EV102420_08_02200"/>
<dbReference type="NCBIfam" id="NF033674">
    <property type="entry name" value="stress_OB_fold"/>
    <property type="match status" value="1"/>
</dbReference>
<sequence>MKKFAAIAAIAMMASAPVFAAEGGFNGPSATQTQTQNQAQQGGFVDNSVSPTTAAKAKELKDDSWVKLRGNITERLSDDRYVFRDASGTVNVEIEQKRWNGQNVTPQDQVEIQGKVDKDWNEFEIEVKQIIKLAK</sequence>
<evidence type="ECO:0000256" key="3">
    <source>
        <dbReference type="SAM" id="SignalP"/>
    </source>
</evidence>
<keyword evidence="1 3" id="KW-0732">Signal</keyword>
<dbReference type="PANTHER" id="PTHR36571:SF1">
    <property type="entry name" value="PROTEIN YGIW"/>
    <property type="match status" value="1"/>
</dbReference>
<accession>A0A090VRK4</accession>
<evidence type="ECO:0000256" key="1">
    <source>
        <dbReference type="ARBA" id="ARBA00022729"/>
    </source>
</evidence>
<comment type="caution">
    <text evidence="4">The sequence shown here is derived from an EMBL/GenBank/DDBJ whole genome shotgun (WGS) entry which is preliminary data.</text>
</comment>
<dbReference type="InterPro" id="IPR016052">
    <property type="entry name" value="YgiW/YdeI"/>
</dbReference>
<evidence type="ECO:0000313" key="4">
    <source>
        <dbReference type="EMBL" id="GAL57757.1"/>
    </source>
</evidence>
<feature type="region of interest" description="Disordered" evidence="2">
    <location>
        <begin position="22"/>
        <end position="51"/>
    </location>
</feature>
<evidence type="ECO:0000313" key="5">
    <source>
        <dbReference type="Proteomes" id="UP000029462"/>
    </source>
</evidence>
<dbReference type="eggNOG" id="COG3111">
    <property type="taxonomic scope" value="Bacteria"/>
</dbReference>
<dbReference type="Gene3D" id="2.40.50.200">
    <property type="entry name" value="Bacterial OB-fold"/>
    <property type="match status" value="1"/>
</dbReference>
<keyword evidence="5" id="KW-1185">Reference proteome</keyword>
<dbReference type="Pfam" id="PF04076">
    <property type="entry name" value="BOF"/>
    <property type="match status" value="1"/>
</dbReference>
<feature type="signal peptide" evidence="3">
    <location>
        <begin position="1"/>
        <end position="20"/>
    </location>
</feature>
<dbReference type="NCBIfam" id="TIGR00156">
    <property type="entry name" value="YgiW/YdeI family stress tolerance OB fold protein"/>
    <property type="match status" value="1"/>
</dbReference>
<feature type="compositionally biased region" description="Low complexity" evidence="2">
    <location>
        <begin position="30"/>
        <end position="41"/>
    </location>
</feature>
<dbReference type="OrthoDB" id="598245at2"/>
<dbReference type="PANTHER" id="PTHR36571">
    <property type="entry name" value="PROTEIN YGIW"/>
    <property type="match status" value="1"/>
</dbReference>
<dbReference type="EMBL" id="BBMZ01000008">
    <property type="protein sequence ID" value="GAL57757.1"/>
    <property type="molecule type" value="Genomic_DNA"/>
</dbReference>
<protein>
    <submittedName>
        <fullName evidence="4">Uncharacterized protein</fullName>
    </submittedName>
</protein>
<dbReference type="Proteomes" id="UP000029462">
    <property type="component" value="Unassembled WGS sequence"/>
</dbReference>